<evidence type="ECO:0000313" key="1">
    <source>
        <dbReference type="EMBL" id="GAH84563.1"/>
    </source>
</evidence>
<evidence type="ECO:0008006" key="2">
    <source>
        <dbReference type="Google" id="ProtNLM"/>
    </source>
</evidence>
<dbReference type="Gene3D" id="3.30.420.40">
    <property type="match status" value="1"/>
</dbReference>
<dbReference type="InterPro" id="IPR043129">
    <property type="entry name" value="ATPase_NBD"/>
</dbReference>
<comment type="caution">
    <text evidence="1">The sequence shown here is derived from an EMBL/GenBank/DDBJ whole genome shotgun (WGS) entry which is preliminary data.</text>
</comment>
<reference evidence="1" key="1">
    <citation type="journal article" date="2014" name="Front. Microbiol.">
        <title>High frequency of phylogenetically diverse reductive dehalogenase-homologous genes in deep subseafloor sedimentary metagenomes.</title>
        <authorList>
            <person name="Kawai M."/>
            <person name="Futagami T."/>
            <person name="Toyoda A."/>
            <person name="Takaki Y."/>
            <person name="Nishi S."/>
            <person name="Hori S."/>
            <person name="Arai W."/>
            <person name="Tsubouchi T."/>
            <person name="Morono Y."/>
            <person name="Uchiyama I."/>
            <person name="Ito T."/>
            <person name="Fujiyama A."/>
            <person name="Inagaki F."/>
            <person name="Takami H."/>
        </authorList>
    </citation>
    <scope>NUCLEOTIDE SEQUENCE</scope>
    <source>
        <strain evidence="1">Expedition CK06-06</strain>
    </source>
</reference>
<accession>X1KRE8</accession>
<proteinExistence type="predicted"/>
<name>X1KRE8_9ZZZZ</name>
<dbReference type="EMBL" id="BARU01037105">
    <property type="protein sequence ID" value="GAH84563.1"/>
    <property type="molecule type" value="Genomic_DNA"/>
</dbReference>
<feature type="non-terminal residue" evidence="1">
    <location>
        <position position="1"/>
    </location>
</feature>
<gene>
    <name evidence="1" type="ORF">S03H2_57868</name>
</gene>
<dbReference type="Pfam" id="PF00480">
    <property type="entry name" value="ROK"/>
    <property type="match status" value="1"/>
</dbReference>
<sequence>VGADIGGTRIRVAICTSDLKKENIISKETRTPKDNEFSISNTIISLLTQLLIENSVEKDQILGIGLASAGPLNLETGEVFNNANLGFKEH</sequence>
<dbReference type="AlphaFoldDB" id="X1KRE8"/>
<organism evidence="1">
    <name type="scientific">marine sediment metagenome</name>
    <dbReference type="NCBI Taxonomy" id="412755"/>
    <lineage>
        <taxon>unclassified sequences</taxon>
        <taxon>metagenomes</taxon>
        <taxon>ecological metagenomes</taxon>
    </lineage>
</organism>
<dbReference type="InterPro" id="IPR000600">
    <property type="entry name" value="ROK"/>
</dbReference>
<dbReference type="SUPFAM" id="SSF53067">
    <property type="entry name" value="Actin-like ATPase domain"/>
    <property type="match status" value="1"/>
</dbReference>
<protein>
    <recommendedName>
        <fullName evidence="2">ROK family protein</fullName>
    </recommendedName>
</protein>